<name>A0A0S2FHX2_LYSAN</name>
<reference evidence="3 4" key="1">
    <citation type="journal article" date="2015" name="BMC Genomics">
        <title>Comparative genomics and metabolic profiling of the genus Lysobacter.</title>
        <authorList>
            <person name="de Bruijn I."/>
            <person name="Cheng X."/>
            <person name="de Jager V."/>
            <person name="Exposito R.G."/>
            <person name="Watrous J."/>
            <person name="Patel N."/>
            <person name="Postma J."/>
            <person name="Dorrestein P.C."/>
            <person name="Kobayashi D."/>
            <person name="Raaijmakers J.M."/>
        </authorList>
    </citation>
    <scope>NUCLEOTIDE SEQUENCE [LARGE SCALE GENOMIC DNA]</scope>
    <source>
        <strain evidence="3 4">76</strain>
    </source>
</reference>
<dbReference type="EMBL" id="CP011129">
    <property type="protein sequence ID" value="ALN83118.1"/>
    <property type="molecule type" value="Genomic_DNA"/>
</dbReference>
<gene>
    <name evidence="3" type="ORF">LA76x_5016</name>
</gene>
<dbReference type="PATRIC" id="fig|84531.8.peg.5015"/>
<accession>A0A0S2FHX2</accession>
<evidence type="ECO:0000259" key="2">
    <source>
        <dbReference type="Pfam" id="PF01471"/>
    </source>
</evidence>
<dbReference type="RefSeq" id="WP_082648086.1">
    <property type="nucleotide sequence ID" value="NZ_CP011129.1"/>
</dbReference>
<feature type="domain" description="Peptidoglycan binding-like" evidence="2">
    <location>
        <begin position="982"/>
        <end position="1043"/>
    </location>
</feature>
<feature type="compositionally biased region" description="Pro residues" evidence="1">
    <location>
        <begin position="947"/>
        <end position="957"/>
    </location>
</feature>
<feature type="compositionally biased region" description="Low complexity" evidence="1">
    <location>
        <begin position="888"/>
        <end position="897"/>
    </location>
</feature>
<dbReference type="KEGG" id="lab:LA76x_5016"/>
<dbReference type="AlphaFoldDB" id="A0A0S2FHX2"/>
<keyword evidence="4" id="KW-1185">Reference proteome</keyword>
<dbReference type="Proteomes" id="UP000060787">
    <property type="component" value="Chromosome"/>
</dbReference>
<dbReference type="InterPro" id="IPR036365">
    <property type="entry name" value="PGBD-like_sf"/>
</dbReference>
<dbReference type="SUPFAM" id="SSF47090">
    <property type="entry name" value="PGBD-like"/>
    <property type="match status" value="1"/>
</dbReference>
<dbReference type="Gene3D" id="1.10.101.10">
    <property type="entry name" value="PGBD-like superfamily/PGBD"/>
    <property type="match status" value="1"/>
</dbReference>
<feature type="compositionally biased region" description="Basic and acidic residues" evidence="1">
    <location>
        <begin position="1100"/>
        <end position="1109"/>
    </location>
</feature>
<feature type="compositionally biased region" description="Polar residues" evidence="1">
    <location>
        <begin position="1086"/>
        <end position="1096"/>
    </location>
</feature>
<evidence type="ECO:0000256" key="1">
    <source>
        <dbReference type="SAM" id="MobiDB-lite"/>
    </source>
</evidence>
<feature type="region of interest" description="Disordered" evidence="1">
    <location>
        <begin position="1210"/>
        <end position="1257"/>
    </location>
</feature>
<sequence>MTETLSADEAIALLRGNPSQYATPQELRELAAQVDADSSGRLTVLYSGPAAKDIWSTDVINAMRAAGEDVRVINGSQAADFLESRDFKHAVAVAHGLPDPEPLITGNYRGPATDWLYHPTEGPWADASGRFADKTIGEVRAIVSDAQPTRVFGAIEVPHVLANQNVTTIEGIPREVLVARQSTHGDQAAFEMIVARARENVSQLRVAFDDSGVPLRGESRVILMDSRAYFSGTQIEGKTPAFTEISRPLAESMNPPTEYVLAGQKHISDWQAQLAQSERAAEAARAGPGRRIGTAVGLGLAASVLDATASADRASTLLSQDNLSAAQSELTHYTARGTGGWIGGASAGLVATAAATGPGVVGFIVIGGAAVAGAHVGEHVATVLDSYETYTHTLKGVTWHSNGRQWVREDLGDLIDDGKNQPVKQDFSADPEQADELNYRASISATELAIGKLPTPRNPYAQPAAENDPVSMRRADWERDPQTGAWERKVIVGFEQAGVPIVRVDPASAERAAQLEQASQQVIQENIANGPAPMAARFQVVHRSEGWERFGGVPPSIQSALQHDSLTASDGKLYQRTAEGQWQRNGESVVAAGNLRHELDSTRAALQPQLAQHQEQVAAIPPRQPPTLEDIERKDLMSTYLDHGVKPSPEQLEAALEAVRRTQQELGVNPLTTSLHLELNADKKFSIDSPIQHIGRDADGANRPQAVTSPLEVQMAMLDLRSPPPTAPEAPELRIANLSPQQREALEQVVRQANRLGLQRDDVQATARQAVANATDAVPDIVTNTLDASQLQPAPKPEALREVDAPSPVIAKAAVAVAEPVVEKKQEKLSEQKRTEPGREPPGTLDGVQQTATVAPLAVVTPPPIREAENVQAFAEPGLPSVPKQAEPETVAVAPAEPTKPDVVVAKPPEQKTPAPQPAPDAPTPAPAPAQPASHFAPVAAEATPTPDTPTPAPAQPFPQGAPVAAEAEPAPDDGTLRRGDRGDDVEMLQFRLQRIGYGGSPDAPLQRNGQFDAATEQAVRQLQRDHGLPESGSVDPETVQALAIAQHAKIESRKTENAAVESPATEKTAKPIELAAVANRERTVETTAASLTSPLSDARPTEIGRRVEPSNAPNEDPSKEREQPLAQVGDKATPAPAMDAQDLARMSPADQAMFAKIRAGAPGHISDETVAAAMLAAKQNEIHDAGSIKLVAAANGKLWVEAHTPGFHTGVSLSEPPPAMQDTLRETQAVNQQREQQLAQEASQRNPDDPSRGPSR</sequence>
<feature type="region of interest" description="Disordered" evidence="1">
    <location>
        <begin position="1050"/>
        <end position="1134"/>
    </location>
</feature>
<organism evidence="3 4">
    <name type="scientific">Lysobacter antibioticus</name>
    <dbReference type="NCBI Taxonomy" id="84531"/>
    <lineage>
        <taxon>Bacteria</taxon>
        <taxon>Pseudomonadati</taxon>
        <taxon>Pseudomonadota</taxon>
        <taxon>Gammaproteobacteria</taxon>
        <taxon>Lysobacterales</taxon>
        <taxon>Lysobacteraceae</taxon>
        <taxon>Lysobacter</taxon>
    </lineage>
</organism>
<feature type="region of interest" description="Disordered" evidence="1">
    <location>
        <begin position="1017"/>
        <end position="1036"/>
    </location>
</feature>
<feature type="region of interest" description="Disordered" evidence="1">
    <location>
        <begin position="878"/>
        <end position="986"/>
    </location>
</feature>
<dbReference type="InterPro" id="IPR002477">
    <property type="entry name" value="Peptidoglycan-bd-like"/>
</dbReference>
<feature type="compositionally biased region" description="Low complexity" evidence="1">
    <location>
        <begin position="958"/>
        <end position="969"/>
    </location>
</feature>
<feature type="compositionally biased region" description="Basic and acidic residues" evidence="1">
    <location>
        <begin position="975"/>
        <end position="985"/>
    </location>
</feature>
<evidence type="ECO:0000313" key="4">
    <source>
        <dbReference type="Proteomes" id="UP000060787"/>
    </source>
</evidence>
<protein>
    <submittedName>
        <fullName evidence="3">Putative peptidoglycan binding domain protein</fullName>
    </submittedName>
</protein>
<feature type="compositionally biased region" description="Basic and acidic residues" evidence="1">
    <location>
        <begin position="823"/>
        <end position="839"/>
    </location>
</feature>
<feature type="compositionally biased region" description="Pro residues" evidence="1">
    <location>
        <begin position="915"/>
        <end position="930"/>
    </location>
</feature>
<feature type="compositionally biased region" description="Basic and acidic residues" evidence="1">
    <location>
        <begin position="1247"/>
        <end position="1257"/>
    </location>
</feature>
<feature type="compositionally biased region" description="Polar residues" evidence="1">
    <location>
        <begin position="1227"/>
        <end position="1246"/>
    </location>
</feature>
<proteinExistence type="predicted"/>
<feature type="compositionally biased region" description="Low complexity" evidence="1">
    <location>
        <begin position="931"/>
        <end position="946"/>
    </location>
</feature>
<dbReference type="Pfam" id="PF01471">
    <property type="entry name" value="PG_binding_1"/>
    <property type="match status" value="1"/>
</dbReference>
<feature type="region of interest" description="Disordered" evidence="1">
    <location>
        <begin position="823"/>
        <end position="847"/>
    </location>
</feature>
<evidence type="ECO:0000313" key="3">
    <source>
        <dbReference type="EMBL" id="ALN83118.1"/>
    </source>
</evidence>
<dbReference type="STRING" id="84531.LA76x_5016"/>
<dbReference type="InterPro" id="IPR036366">
    <property type="entry name" value="PGBDSf"/>
</dbReference>